<name>A0A067N4H5_BOTB1</name>
<dbReference type="Proteomes" id="UP000027195">
    <property type="component" value="Unassembled WGS sequence"/>
</dbReference>
<feature type="compositionally biased region" description="Polar residues" evidence="5">
    <location>
        <begin position="1"/>
        <end position="17"/>
    </location>
</feature>
<dbReference type="GO" id="GO:0042797">
    <property type="term" value="P:tRNA transcription by RNA polymerase III"/>
    <property type="evidence" value="ECO:0007669"/>
    <property type="project" value="TreeGrafter"/>
</dbReference>
<dbReference type="InterPro" id="IPR007811">
    <property type="entry name" value="RPC4"/>
</dbReference>
<keyword evidence="4" id="KW-0539">Nucleus</keyword>
<feature type="compositionally biased region" description="Polar residues" evidence="5">
    <location>
        <begin position="164"/>
        <end position="176"/>
    </location>
</feature>
<feature type="compositionally biased region" description="Basic and acidic residues" evidence="5">
    <location>
        <begin position="382"/>
        <end position="398"/>
    </location>
</feature>
<dbReference type="AlphaFoldDB" id="A0A067N4H5"/>
<evidence type="ECO:0000256" key="2">
    <source>
        <dbReference type="ARBA" id="ARBA00022478"/>
    </source>
</evidence>
<dbReference type="EMBL" id="KL198020">
    <property type="protein sequence ID" value="KDQ19042.1"/>
    <property type="molecule type" value="Genomic_DNA"/>
</dbReference>
<evidence type="ECO:0000313" key="7">
    <source>
        <dbReference type="Proteomes" id="UP000027195"/>
    </source>
</evidence>
<dbReference type="HOGENOM" id="CLU_033578_0_0_1"/>
<feature type="compositionally biased region" description="Polar residues" evidence="5">
    <location>
        <begin position="90"/>
        <end position="105"/>
    </location>
</feature>
<feature type="region of interest" description="Disordered" evidence="5">
    <location>
        <begin position="215"/>
        <end position="295"/>
    </location>
</feature>
<keyword evidence="2" id="KW-0240">DNA-directed RNA polymerase</keyword>
<dbReference type="OrthoDB" id="5836119at2759"/>
<dbReference type="FunCoup" id="A0A067N4H5">
    <property type="interactions" value="45"/>
</dbReference>
<evidence type="ECO:0008006" key="8">
    <source>
        <dbReference type="Google" id="ProtNLM"/>
    </source>
</evidence>
<evidence type="ECO:0000256" key="5">
    <source>
        <dbReference type="SAM" id="MobiDB-lite"/>
    </source>
</evidence>
<dbReference type="STRING" id="930990.A0A067N4H5"/>
<feature type="region of interest" description="Disordered" evidence="5">
    <location>
        <begin position="162"/>
        <end position="184"/>
    </location>
</feature>
<dbReference type="PANTHER" id="PTHR13408:SF0">
    <property type="entry name" value="DNA-DIRECTED RNA POLYMERASE III SUBUNIT RPC4"/>
    <property type="match status" value="1"/>
</dbReference>
<dbReference type="GO" id="GO:0003677">
    <property type="term" value="F:DNA binding"/>
    <property type="evidence" value="ECO:0007669"/>
    <property type="project" value="InterPro"/>
</dbReference>
<comment type="subcellular location">
    <subcellularLocation>
        <location evidence="1">Nucleus</location>
    </subcellularLocation>
</comment>
<sequence>MSTQDSNPSQSAGSSLGSGIADSTGDAKPLIRSRPLGTAPLGALSGPSMPKAIGNQVKKQEDVTRQGKSKLMFKPNIVQKKTTGPEVKQEPTSTAAAPPGTNNVNDRGRGRGRGDSRGRGRGRGFEPAPMTASGPFAQGPAMAGNSESRRAGLRTAAYVPITPVGSSMDTSGSQSFAPPPMIKKDIDDVKSEDEEVYSDAEGGVTVIDMANVRTIDWMAPESLRSTKGGKGKKSKKIKKDDDVKDKVKAQGEDDMMDSDLPPPATAPEQDEGPTEDKDTMNALDLSESEGEEEMEDLVENFINKKRTEDELTTYPEQQLYFFQFPAPFPTFQPPTPAVQPPSSEPIRVDIDAEITVAPTKAEPKIDVKGKGKAVSFAAPADGSKDKKDEPKEPEKKAPLEGLIGHMDILRSGAIKIRLGSNIIMDVSAATQPSFLQQLVYIDQEENRMIVLGEVNKRFIVSPDVEVLLDQLEEKEIKEKELKKEGGAPVPMNVDS</sequence>
<keyword evidence="3" id="KW-0804">Transcription</keyword>
<organism evidence="6 7">
    <name type="scientific">Botryobasidium botryosum (strain FD-172 SS1)</name>
    <dbReference type="NCBI Taxonomy" id="930990"/>
    <lineage>
        <taxon>Eukaryota</taxon>
        <taxon>Fungi</taxon>
        <taxon>Dikarya</taxon>
        <taxon>Basidiomycota</taxon>
        <taxon>Agaricomycotina</taxon>
        <taxon>Agaricomycetes</taxon>
        <taxon>Cantharellales</taxon>
        <taxon>Botryobasidiaceae</taxon>
        <taxon>Botryobasidium</taxon>
    </lineage>
</organism>
<gene>
    <name evidence="6" type="ORF">BOTBODRAFT_52226</name>
</gene>
<evidence type="ECO:0000256" key="4">
    <source>
        <dbReference type="ARBA" id="ARBA00023242"/>
    </source>
</evidence>
<evidence type="ECO:0000256" key="3">
    <source>
        <dbReference type="ARBA" id="ARBA00023163"/>
    </source>
</evidence>
<accession>A0A067N4H5</accession>
<dbReference type="GO" id="GO:0005666">
    <property type="term" value="C:RNA polymerase III complex"/>
    <property type="evidence" value="ECO:0007669"/>
    <property type="project" value="InterPro"/>
</dbReference>
<protein>
    <recommendedName>
        <fullName evidence="8">DNA-directed RNA polymerase III subunit RPC4</fullName>
    </recommendedName>
</protein>
<evidence type="ECO:0000256" key="1">
    <source>
        <dbReference type="ARBA" id="ARBA00004123"/>
    </source>
</evidence>
<feature type="region of interest" description="Disordered" evidence="5">
    <location>
        <begin position="1"/>
        <end position="149"/>
    </location>
</feature>
<reference evidence="7" key="1">
    <citation type="journal article" date="2014" name="Proc. Natl. Acad. Sci. U.S.A.">
        <title>Extensive sampling of basidiomycete genomes demonstrates inadequacy of the white-rot/brown-rot paradigm for wood decay fungi.</title>
        <authorList>
            <person name="Riley R."/>
            <person name="Salamov A.A."/>
            <person name="Brown D.W."/>
            <person name="Nagy L.G."/>
            <person name="Floudas D."/>
            <person name="Held B.W."/>
            <person name="Levasseur A."/>
            <person name="Lombard V."/>
            <person name="Morin E."/>
            <person name="Otillar R."/>
            <person name="Lindquist E.A."/>
            <person name="Sun H."/>
            <person name="LaButti K.M."/>
            <person name="Schmutz J."/>
            <person name="Jabbour D."/>
            <person name="Luo H."/>
            <person name="Baker S.E."/>
            <person name="Pisabarro A.G."/>
            <person name="Walton J.D."/>
            <person name="Blanchette R.A."/>
            <person name="Henrissat B."/>
            <person name="Martin F."/>
            <person name="Cullen D."/>
            <person name="Hibbett D.S."/>
            <person name="Grigoriev I.V."/>
        </authorList>
    </citation>
    <scope>NUCLEOTIDE SEQUENCE [LARGE SCALE GENOMIC DNA]</scope>
    <source>
        <strain evidence="7">FD-172 SS1</strain>
    </source>
</reference>
<feature type="compositionally biased region" description="Basic residues" evidence="5">
    <location>
        <begin position="227"/>
        <end position="237"/>
    </location>
</feature>
<dbReference type="PANTHER" id="PTHR13408">
    <property type="entry name" value="DNA-DIRECTED RNA POLYMERASE III"/>
    <property type="match status" value="1"/>
</dbReference>
<dbReference type="InParanoid" id="A0A067N4H5"/>
<feature type="compositionally biased region" description="Acidic residues" evidence="5">
    <location>
        <begin position="286"/>
        <end position="295"/>
    </location>
</feature>
<keyword evidence="7" id="KW-1185">Reference proteome</keyword>
<feature type="region of interest" description="Disordered" evidence="5">
    <location>
        <begin position="371"/>
        <end position="398"/>
    </location>
</feature>
<feature type="compositionally biased region" description="Basic and acidic residues" evidence="5">
    <location>
        <begin position="106"/>
        <end position="118"/>
    </location>
</feature>
<evidence type="ECO:0000313" key="6">
    <source>
        <dbReference type="EMBL" id="KDQ19042.1"/>
    </source>
</evidence>
<proteinExistence type="predicted"/>
<feature type="compositionally biased region" description="Basic and acidic residues" evidence="5">
    <location>
        <begin position="238"/>
        <end position="251"/>
    </location>
</feature>
<dbReference type="Pfam" id="PF05132">
    <property type="entry name" value="RNA_pol_Rpc4"/>
    <property type="match status" value="1"/>
</dbReference>